<dbReference type="Pfam" id="PF13155">
    <property type="entry name" value="Toprim_2"/>
    <property type="match status" value="1"/>
</dbReference>
<evidence type="ECO:0000259" key="10">
    <source>
        <dbReference type="PROSITE" id="PS50880"/>
    </source>
</evidence>
<keyword evidence="8" id="KW-0862">Zinc</keyword>
<dbReference type="SUPFAM" id="SSF57783">
    <property type="entry name" value="Zinc beta-ribbon"/>
    <property type="match status" value="1"/>
</dbReference>
<evidence type="ECO:0000256" key="4">
    <source>
        <dbReference type="ARBA" id="ARBA00022695"/>
    </source>
</evidence>
<dbReference type="SUPFAM" id="SSF56731">
    <property type="entry name" value="DNA primase core"/>
    <property type="match status" value="1"/>
</dbReference>
<gene>
    <name evidence="12" type="ORF">MM415A00428_0030</name>
    <name evidence="11" type="ORF">MM415B01127_0006</name>
</gene>
<keyword evidence="2" id="KW-0639">Primosome</keyword>
<proteinExistence type="predicted"/>
<accession>A0A6M3IRR6</accession>
<evidence type="ECO:0000313" key="12">
    <source>
        <dbReference type="EMBL" id="QJA82312.1"/>
    </source>
</evidence>
<dbReference type="InterPro" id="IPR050219">
    <property type="entry name" value="DnaG_primase"/>
</dbReference>
<dbReference type="GO" id="GO:0008270">
    <property type="term" value="F:zinc ion binding"/>
    <property type="evidence" value="ECO:0007669"/>
    <property type="project" value="UniProtKB-KW"/>
</dbReference>
<dbReference type="GO" id="GO:0003899">
    <property type="term" value="F:DNA-directed RNA polymerase activity"/>
    <property type="evidence" value="ECO:0007669"/>
    <property type="project" value="InterPro"/>
</dbReference>
<dbReference type="PANTHER" id="PTHR30313">
    <property type="entry name" value="DNA PRIMASE"/>
    <property type="match status" value="1"/>
</dbReference>
<sequence length="295" mass="33725">MFNRIQFLEDRGVPYLTSGTDISKDWLGIKCPFCDDPLNHCGISPNGMAFTCWKCKESGSIIKLITEVDSIPWYQAKEVFAKYSDRVIEPYIKIEPTGRTQVIWPPYTVRTLLPAQRIWLESKGFDIDTYKKYQLRCTDIIGKWKFRIVIPIIMSHRIVSYTTRVINDAMSPRYKTCPNEDTVLPIKNTLYNIDSAIDEVVVMEGPTDVWNFGDGAVATLGVNYTPTQVYLLSQFRRVFILFDADDNAQKLANRLAHELAPIVSETHILTLDEGDPGELSKDDVKSLRREIFGKV</sequence>
<dbReference type="Gene3D" id="3.90.580.10">
    <property type="entry name" value="Zinc finger, CHC2-type domain"/>
    <property type="match status" value="1"/>
</dbReference>
<dbReference type="InterPro" id="IPR036977">
    <property type="entry name" value="DNA_primase_Znf_CHC2"/>
</dbReference>
<evidence type="ECO:0000256" key="1">
    <source>
        <dbReference type="ARBA" id="ARBA00022478"/>
    </source>
</evidence>
<dbReference type="GO" id="GO:0000428">
    <property type="term" value="C:DNA-directed RNA polymerase complex"/>
    <property type="evidence" value="ECO:0007669"/>
    <property type="project" value="UniProtKB-KW"/>
</dbReference>
<keyword evidence="6" id="KW-0479">Metal-binding</keyword>
<keyword evidence="4" id="KW-0548">Nucleotidyltransferase</keyword>
<reference evidence="11" key="1">
    <citation type="submission" date="2020-03" db="EMBL/GenBank/DDBJ databases">
        <title>The deep terrestrial virosphere.</title>
        <authorList>
            <person name="Holmfeldt K."/>
            <person name="Nilsson E."/>
            <person name="Simone D."/>
            <person name="Lopez-Fernandez M."/>
            <person name="Wu X."/>
            <person name="de Brujin I."/>
            <person name="Lundin D."/>
            <person name="Andersson A."/>
            <person name="Bertilsson S."/>
            <person name="Dopson M."/>
        </authorList>
    </citation>
    <scope>NUCLEOTIDE SEQUENCE</scope>
    <source>
        <strain evidence="12">MM415A00428</strain>
        <strain evidence="11">MM415B01127</strain>
    </source>
</reference>
<dbReference type="GO" id="GO:0005737">
    <property type="term" value="C:cytoplasm"/>
    <property type="evidence" value="ECO:0007669"/>
    <property type="project" value="TreeGrafter"/>
</dbReference>
<protein>
    <submittedName>
        <fullName evidence="11">Putative primase</fullName>
    </submittedName>
</protein>
<keyword evidence="5" id="KW-0235">DNA replication</keyword>
<dbReference type="InterPro" id="IPR006171">
    <property type="entry name" value="TOPRIM_dom"/>
</dbReference>
<evidence type="ECO:0000256" key="5">
    <source>
        <dbReference type="ARBA" id="ARBA00022705"/>
    </source>
</evidence>
<evidence type="ECO:0000256" key="3">
    <source>
        <dbReference type="ARBA" id="ARBA00022679"/>
    </source>
</evidence>
<evidence type="ECO:0000256" key="8">
    <source>
        <dbReference type="ARBA" id="ARBA00022833"/>
    </source>
</evidence>
<dbReference type="GO" id="GO:1990077">
    <property type="term" value="C:primosome complex"/>
    <property type="evidence" value="ECO:0007669"/>
    <property type="project" value="UniProtKB-KW"/>
</dbReference>
<dbReference type="PROSITE" id="PS50880">
    <property type="entry name" value="TOPRIM"/>
    <property type="match status" value="1"/>
</dbReference>
<evidence type="ECO:0000313" key="11">
    <source>
        <dbReference type="EMBL" id="QJA60329.1"/>
    </source>
</evidence>
<dbReference type="InterPro" id="IPR002694">
    <property type="entry name" value="Znf_CHC2"/>
</dbReference>
<keyword evidence="7" id="KW-0863">Zinc-finger</keyword>
<dbReference type="EMBL" id="MT142484">
    <property type="protein sequence ID" value="QJA82312.1"/>
    <property type="molecule type" value="Genomic_DNA"/>
</dbReference>
<evidence type="ECO:0000256" key="2">
    <source>
        <dbReference type="ARBA" id="ARBA00022515"/>
    </source>
</evidence>
<dbReference type="Pfam" id="PF01807">
    <property type="entry name" value="Zn_ribbon_DnaG"/>
    <property type="match status" value="1"/>
</dbReference>
<dbReference type="CDD" id="cd03364">
    <property type="entry name" value="TOPRIM_DnaG_primases"/>
    <property type="match status" value="1"/>
</dbReference>
<dbReference type="InterPro" id="IPR034151">
    <property type="entry name" value="TOPRIM_DnaG_bac"/>
</dbReference>
<feature type="domain" description="Toprim" evidence="10">
    <location>
        <begin position="198"/>
        <end position="274"/>
    </location>
</feature>
<evidence type="ECO:0000256" key="9">
    <source>
        <dbReference type="ARBA" id="ARBA00023163"/>
    </source>
</evidence>
<evidence type="ECO:0000256" key="7">
    <source>
        <dbReference type="ARBA" id="ARBA00022771"/>
    </source>
</evidence>
<dbReference type="Gene3D" id="3.40.1360.10">
    <property type="match status" value="1"/>
</dbReference>
<name>A0A6M3IRR6_9ZZZZ</name>
<dbReference type="GO" id="GO:0006269">
    <property type="term" value="P:DNA replication, synthesis of primer"/>
    <property type="evidence" value="ECO:0007669"/>
    <property type="project" value="UniProtKB-KW"/>
</dbReference>
<keyword evidence="9" id="KW-0804">Transcription</keyword>
<organism evidence="11">
    <name type="scientific">viral metagenome</name>
    <dbReference type="NCBI Taxonomy" id="1070528"/>
    <lineage>
        <taxon>unclassified sequences</taxon>
        <taxon>metagenomes</taxon>
        <taxon>organismal metagenomes</taxon>
    </lineage>
</organism>
<dbReference type="AlphaFoldDB" id="A0A6M3IRR6"/>
<evidence type="ECO:0000256" key="6">
    <source>
        <dbReference type="ARBA" id="ARBA00022723"/>
    </source>
</evidence>
<dbReference type="EMBL" id="MT141405">
    <property type="protein sequence ID" value="QJA60329.1"/>
    <property type="molecule type" value="Genomic_DNA"/>
</dbReference>
<keyword evidence="3" id="KW-0808">Transferase</keyword>
<dbReference type="GO" id="GO:0003677">
    <property type="term" value="F:DNA binding"/>
    <property type="evidence" value="ECO:0007669"/>
    <property type="project" value="InterPro"/>
</dbReference>
<dbReference type="PANTHER" id="PTHR30313:SF2">
    <property type="entry name" value="DNA PRIMASE"/>
    <property type="match status" value="1"/>
</dbReference>
<keyword evidence="1" id="KW-0240">DNA-directed RNA polymerase</keyword>